<dbReference type="Gramene" id="OGLUM01G39330.1">
    <property type="protein sequence ID" value="OGLUM01G39330.1"/>
    <property type="gene ID" value="OGLUM01G39330"/>
</dbReference>
<evidence type="ECO:0000313" key="3">
    <source>
        <dbReference type="Proteomes" id="UP000026961"/>
    </source>
</evidence>
<organism evidence="2">
    <name type="scientific">Oryza glumipatula</name>
    <dbReference type="NCBI Taxonomy" id="40148"/>
    <lineage>
        <taxon>Eukaryota</taxon>
        <taxon>Viridiplantae</taxon>
        <taxon>Streptophyta</taxon>
        <taxon>Embryophyta</taxon>
        <taxon>Tracheophyta</taxon>
        <taxon>Spermatophyta</taxon>
        <taxon>Magnoliopsida</taxon>
        <taxon>Liliopsida</taxon>
        <taxon>Poales</taxon>
        <taxon>Poaceae</taxon>
        <taxon>BOP clade</taxon>
        <taxon>Oryzoideae</taxon>
        <taxon>Oryzeae</taxon>
        <taxon>Oryzinae</taxon>
        <taxon>Oryza</taxon>
    </lineage>
</organism>
<feature type="region of interest" description="Disordered" evidence="1">
    <location>
        <begin position="68"/>
        <end position="159"/>
    </location>
</feature>
<reference evidence="2" key="1">
    <citation type="submission" date="2013-08" db="EMBL/GenBank/DDBJ databases">
        <title>Oryza genome evolution.</title>
        <authorList>
            <person name="Wing R.A."/>
            <person name="Panaud O."/>
            <person name="Oliveira A.C."/>
        </authorList>
    </citation>
    <scope>NUCLEOTIDE SEQUENCE</scope>
</reference>
<keyword evidence="3" id="KW-1185">Reference proteome</keyword>
<name>A0A0D9YGL8_9ORYZ</name>
<dbReference type="HOGENOM" id="CLU_1257797_0_0_1"/>
<reference evidence="2" key="2">
    <citation type="submission" date="2015-04" db="UniProtKB">
        <authorList>
            <consortium name="EnsemblPlants"/>
        </authorList>
    </citation>
    <scope>IDENTIFICATION</scope>
</reference>
<accession>A0A0D9YGL8</accession>
<feature type="compositionally biased region" description="Low complexity" evidence="1">
    <location>
        <begin position="140"/>
        <end position="154"/>
    </location>
</feature>
<evidence type="ECO:0000256" key="1">
    <source>
        <dbReference type="SAM" id="MobiDB-lite"/>
    </source>
</evidence>
<dbReference type="Proteomes" id="UP000026961">
    <property type="component" value="Chromosome 1"/>
</dbReference>
<reference evidence="2" key="3">
    <citation type="submission" date="2018-05" db="EMBL/GenBank/DDBJ databases">
        <title>OgluRS3 (Oryza glumaepatula Reference Sequence Version 3).</title>
        <authorList>
            <person name="Zhang J."/>
            <person name="Kudrna D."/>
            <person name="Lee S."/>
            <person name="Talag J."/>
            <person name="Welchert J."/>
            <person name="Wing R.A."/>
        </authorList>
    </citation>
    <scope>NUCLEOTIDE SEQUENCE [LARGE SCALE GENOMIC DNA]</scope>
</reference>
<sequence>MGDQFWLRVLYGATLTEDVTSDIPFLALNDTVQARGSTRTVDGVRIQPIWIISDVAWHTSGWAKIKRKESPRDLQPSNPSHIRYAGKTARRRGADGVVGRKAMARTRLEEGNPCGAGDEGDRSGAAHRPRQPPQEGGGAAPSSASIKAGKISAGDAGDQRSLSRCRFFQSLLLVLANPAAVAFTEDARCPWPGGRQRGTRLVLTLPDPAATAVTNSARKK</sequence>
<dbReference type="EnsemblPlants" id="OGLUM01G39330.1">
    <property type="protein sequence ID" value="OGLUM01G39330.1"/>
    <property type="gene ID" value="OGLUM01G39330"/>
</dbReference>
<protein>
    <submittedName>
        <fullName evidence="2">Uncharacterized protein</fullName>
    </submittedName>
</protein>
<evidence type="ECO:0000313" key="2">
    <source>
        <dbReference type="EnsemblPlants" id="OGLUM01G39330.1"/>
    </source>
</evidence>
<proteinExistence type="predicted"/>
<dbReference type="AlphaFoldDB" id="A0A0D9YGL8"/>